<evidence type="ECO:0000313" key="3">
    <source>
        <dbReference type="Proteomes" id="UP000266673"/>
    </source>
</evidence>
<keyword evidence="3" id="KW-1185">Reference proteome</keyword>
<accession>A0A397UNA3</accession>
<proteinExistence type="predicted"/>
<keyword evidence="1" id="KW-0812">Transmembrane</keyword>
<dbReference type="AlphaFoldDB" id="A0A397UNA3"/>
<gene>
    <name evidence="2" type="ORF">C2G38_2102878</name>
</gene>
<dbReference type="Proteomes" id="UP000266673">
    <property type="component" value="Unassembled WGS sequence"/>
</dbReference>
<reference evidence="2 3" key="1">
    <citation type="submission" date="2018-06" db="EMBL/GenBank/DDBJ databases">
        <title>Comparative genomics reveals the genomic features of Rhizophagus irregularis, R. cerebriforme, R. diaphanum and Gigaspora rosea, and their symbiotic lifestyle signature.</title>
        <authorList>
            <person name="Morin E."/>
            <person name="San Clemente H."/>
            <person name="Chen E.C.H."/>
            <person name="De La Providencia I."/>
            <person name="Hainaut M."/>
            <person name="Kuo A."/>
            <person name="Kohler A."/>
            <person name="Murat C."/>
            <person name="Tang N."/>
            <person name="Roy S."/>
            <person name="Loubradou J."/>
            <person name="Henrissat B."/>
            <person name="Grigoriev I.V."/>
            <person name="Corradi N."/>
            <person name="Roux C."/>
            <person name="Martin F.M."/>
        </authorList>
    </citation>
    <scope>NUCLEOTIDE SEQUENCE [LARGE SCALE GENOMIC DNA]</scope>
    <source>
        <strain evidence="2 3">DAOM 194757</strain>
    </source>
</reference>
<keyword evidence="1" id="KW-0472">Membrane</keyword>
<feature type="transmembrane region" description="Helical" evidence="1">
    <location>
        <begin position="20"/>
        <end position="42"/>
    </location>
</feature>
<keyword evidence="1" id="KW-1133">Transmembrane helix</keyword>
<name>A0A397UNA3_9GLOM</name>
<evidence type="ECO:0000256" key="1">
    <source>
        <dbReference type="SAM" id="Phobius"/>
    </source>
</evidence>
<evidence type="ECO:0000313" key="2">
    <source>
        <dbReference type="EMBL" id="RIB11712.1"/>
    </source>
</evidence>
<protein>
    <submittedName>
        <fullName evidence="2">Uncharacterized protein</fullName>
    </submittedName>
</protein>
<sequence>MILPVFIDYVINLNFFVDIILLYGIAINLILSYITLSLYQILEIHITIVRIR</sequence>
<dbReference type="EMBL" id="QKWP01001103">
    <property type="protein sequence ID" value="RIB11712.1"/>
    <property type="molecule type" value="Genomic_DNA"/>
</dbReference>
<organism evidence="2 3">
    <name type="scientific">Gigaspora rosea</name>
    <dbReference type="NCBI Taxonomy" id="44941"/>
    <lineage>
        <taxon>Eukaryota</taxon>
        <taxon>Fungi</taxon>
        <taxon>Fungi incertae sedis</taxon>
        <taxon>Mucoromycota</taxon>
        <taxon>Glomeromycotina</taxon>
        <taxon>Glomeromycetes</taxon>
        <taxon>Diversisporales</taxon>
        <taxon>Gigasporaceae</taxon>
        <taxon>Gigaspora</taxon>
    </lineage>
</organism>
<comment type="caution">
    <text evidence="2">The sequence shown here is derived from an EMBL/GenBank/DDBJ whole genome shotgun (WGS) entry which is preliminary data.</text>
</comment>